<proteinExistence type="predicted"/>
<dbReference type="RefSeq" id="WP_225273346.1">
    <property type="nucleotide sequence ID" value="NZ_CP084058.1"/>
</dbReference>
<dbReference type="EMBL" id="LT559118">
    <property type="protein sequence ID" value="SBO94201.1"/>
    <property type="molecule type" value="Genomic_DNA"/>
</dbReference>
<organism evidence="1">
    <name type="scientific">Nonomuraea gerenzanensis</name>
    <dbReference type="NCBI Taxonomy" id="93944"/>
    <lineage>
        <taxon>Bacteria</taxon>
        <taxon>Bacillati</taxon>
        <taxon>Actinomycetota</taxon>
        <taxon>Actinomycetes</taxon>
        <taxon>Streptosporangiales</taxon>
        <taxon>Streptosporangiaceae</taxon>
        <taxon>Nonomuraea</taxon>
    </lineage>
</organism>
<reference evidence="1" key="1">
    <citation type="submission" date="2016-04" db="EMBL/GenBank/DDBJ databases">
        <authorList>
            <person name="Evans L.H."/>
            <person name="Alamgir A."/>
            <person name="Owens N."/>
            <person name="Weber N.D."/>
            <person name="Virtaneva K."/>
            <person name="Barbian K."/>
            <person name="Babar A."/>
            <person name="Rosenke K."/>
        </authorList>
    </citation>
    <scope>NUCLEOTIDE SEQUENCE</scope>
    <source>
        <strain evidence="1">Nono1</strain>
    </source>
</reference>
<name>A0A1M4E5S1_9ACTN</name>
<accession>A0A1M4E5S1</accession>
<evidence type="ECO:0000313" key="1">
    <source>
        <dbReference type="EMBL" id="SBO94201.1"/>
    </source>
</evidence>
<sequence>MEFAISEEWKERVVYREQDAGFTFDCAWGVKPHTVFVPSAAYWPQATPAWMHDRRDEIIGRLRAHLGARYVIEEFEKSDTGPRQWVTVLGARHSDGSVPGEWIAVLMDPDETATPHASWTPEQRSQFFADHAGRVGGGSTPDEAVEDLRQRVGRPELRWGT</sequence>
<protein>
    <submittedName>
        <fullName evidence="1">Uncharacterized protein</fullName>
    </submittedName>
</protein>
<dbReference type="AlphaFoldDB" id="A0A1M4E5S1"/>
<gene>
    <name evidence="1" type="ORF">BN4615_P3717</name>
</gene>